<evidence type="ECO:0000313" key="1">
    <source>
        <dbReference type="EMBL" id="AMM40177.1"/>
    </source>
</evidence>
<dbReference type="SUPFAM" id="SSF158446">
    <property type="entry name" value="IVS-encoded protein-like"/>
    <property type="match status" value="1"/>
</dbReference>
<keyword evidence="2" id="KW-1185">Reference proteome</keyword>
<dbReference type="CDD" id="cd16377">
    <property type="entry name" value="23S_rRNA_IVP_like"/>
    <property type="match status" value="1"/>
</dbReference>
<dbReference type="PANTHER" id="PTHR38471:SF2">
    <property type="entry name" value="FOUR HELIX BUNDLE PROTEIN"/>
    <property type="match status" value="1"/>
</dbReference>
<organism evidence="1 2">
    <name type="scientific">Desulfofervidus auxilii</name>
    <dbReference type="NCBI Taxonomy" id="1621989"/>
    <lineage>
        <taxon>Bacteria</taxon>
        <taxon>Pseudomonadati</taxon>
        <taxon>Thermodesulfobacteriota</taxon>
        <taxon>Candidatus Desulfofervidia</taxon>
        <taxon>Candidatus Desulfofervidales</taxon>
        <taxon>Candidatus Desulfofervidaceae</taxon>
        <taxon>Candidatus Desulfofervidus</taxon>
    </lineage>
</organism>
<dbReference type="InterPro" id="IPR012657">
    <property type="entry name" value="23S_rRNA-intervening_sequence"/>
</dbReference>
<dbReference type="PANTHER" id="PTHR38471">
    <property type="entry name" value="FOUR HELIX BUNDLE PROTEIN"/>
    <property type="match status" value="1"/>
</dbReference>
<name>A0A7U4QIV9_DESA2</name>
<dbReference type="KEGG" id="daw:HS1_000371"/>
<dbReference type="NCBIfam" id="TIGR02436">
    <property type="entry name" value="four helix bundle protein"/>
    <property type="match status" value="1"/>
</dbReference>
<dbReference type="Proteomes" id="UP000070560">
    <property type="component" value="Chromosome"/>
</dbReference>
<dbReference type="EMBL" id="CP013015">
    <property type="protein sequence ID" value="AMM40177.1"/>
    <property type="molecule type" value="Genomic_DNA"/>
</dbReference>
<dbReference type="Pfam" id="PF05635">
    <property type="entry name" value="23S_rRNA_IVP"/>
    <property type="match status" value="1"/>
</dbReference>
<dbReference type="Gene3D" id="1.20.1440.60">
    <property type="entry name" value="23S rRNA-intervening sequence"/>
    <property type="match status" value="1"/>
</dbReference>
<reference evidence="1 2" key="1">
    <citation type="submission" date="2015-10" db="EMBL/GenBank/DDBJ databases">
        <title>Candidatus Desulfofervidus auxilii, a hydrogenotrophic sulfate-reducing bacterium involved in the thermophilic anaerobic oxidation of methane.</title>
        <authorList>
            <person name="Krukenberg V."/>
            <person name="Richter M."/>
            <person name="Wegener G."/>
        </authorList>
    </citation>
    <scope>NUCLEOTIDE SEQUENCE [LARGE SCALE GENOMIC DNA]</scope>
    <source>
        <strain evidence="1 2">HS1</strain>
    </source>
</reference>
<dbReference type="OrthoDB" id="9800370at2"/>
<accession>A0A7U4QIV9</accession>
<protein>
    <submittedName>
        <fullName evidence="1">23S rRNA-associated protein</fullName>
    </submittedName>
</protein>
<sequence>MKGHKDLEVWKRSIKLAKEIYRLTESLPKEELYGLSDQMKRAVVSIASNIAEGAARNSQKEFIQFLYIALGSASELDTQIEICKEIRFKNLNEKTLDNLQNELAIISKMIYGLISNLKTKIID</sequence>
<dbReference type="RefSeq" id="WP_066060474.1">
    <property type="nucleotide sequence ID" value="NZ_CP013015.1"/>
</dbReference>
<gene>
    <name evidence="1" type="ORF">HS1_000371</name>
</gene>
<dbReference type="InterPro" id="IPR036583">
    <property type="entry name" value="23S_rRNA_IVS_sf"/>
</dbReference>
<dbReference type="AlphaFoldDB" id="A0A7U4QIV9"/>
<evidence type="ECO:0000313" key="2">
    <source>
        <dbReference type="Proteomes" id="UP000070560"/>
    </source>
</evidence>
<proteinExistence type="predicted"/>